<dbReference type="PROSITE" id="PS51375">
    <property type="entry name" value="PPR"/>
    <property type="match status" value="6"/>
</dbReference>
<dbReference type="PANTHER" id="PTHR47926:SF343">
    <property type="entry name" value="PENTACOTRIPEPTIDE-REPEAT REGION OF PRORP DOMAIN-CONTAINING PROTEIN"/>
    <property type="match status" value="1"/>
</dbReference>
<protein>
    <submittedName>
        <fullName evidence="3">Uncharacterized protein</fullName>
    </submittedName>
</protein>
<reference evidence="3 4" key="1">
    <citation type="submission" date="2019-12" db="EMBL/GenBank/DDBJ databases">
        <authorList>
            <person name="Scholz U."/>
            <person name="Mascher M."/>
            <person name="Fiebig A."/>
        </authorList>
    </citation>
    <scope>NUCLEOTIDE SEQUENCE</scope>
</reference>
<gene>
    <name evidence="3" type="ORF">SI7747_15018235</name>
</gene>
<feature type="repeat" description="PPR" evidence="2">
    <location>
        <begin position="497"/>
        <end position="531"/>
    </location>
</feature>
<dbReference type="Gene3D" id="1.25.40.10">
    <property type="entry name" value="Tetratricopeptide repeat domain"/>
    <property type="match status" value="5"/>
</dbReference>
<dbReference type="InterPro" id="IPR002885">
    <property type="entry name" value="PPR_rpt"/>
</dbReference>
<dbReference type="EMBL" id="CACRZD030000015">
    <property type="protein sequence ID" value="CAA6671827.1"/>
    <property type="molecule type" value="Genomic_DNA"/>
</dbReference>
<dbReference type="GO" id="GO:0003723">
    <property type="term" value="F:RNA binding"/>
    <property type="evidence" value="ECO:0007669"/>
    <property type="project" value="InterPro"/>
</dbReference>
<feature type="repeat" description="PPR" evidence="2">
    <location>
        <begin position="93"/>
        <end position="127"/>
    </location>
</feature>
<feature type="repeat" description="PPR" evidence="2">
    <location>
        <begin position="407"/>
        <end position="441"/>
    </location>
</feature>
<dbReference type="InterPro" id="IPR046848">
    <property type="entry name" value="E_motif"/>
</dbReference>
<accession>A0A7I8JNQ8</accession>
<dbReference type="PANTHER" id="PTHR47926">
    <property type="entry name" value="PENTATRICOPEPTIDE REPEAT-CONTAINING PROTEIN"/>
    <property type="match status" value="1"/>
</dbReference>
<dbReference type="EMBL" id="LR743602">
    <property type="protein sequence ID" value="CAA2632640.1"/>
    <property type="molecule type" value="Genomic_DNA"/>
</dbReference>
<evidence type="ECO:0000313" key="3">
    <source>
        <dbReference type="EMBL" id="CAA2632640.1"/>
    </source>
</evidence>
<dbReference type="Pfam" id="PF01535">
    <property type="entry name" value="PPR"/>
    <property type="match status" value="5"/>
</dbReference>
<dbReference type="Pfam" id="PF20431">
    <property type="entry name" value="E_motif"/>
    <property type="match status" value="1"/>
</dbReference>
<dbReference type="Pfam" id="PF13041">
    <property type="entry name" value="PPR_2"/>
    <property type="match status" value="2"/>
</dbReference>
<keyword evidence="4" id="KW-1185">Reference proteome</keyword>
<dbReference type="Proteomes" id="UP001189122">
    <property type="component" value="Unassembled WGS sequence"/>
</dbReference>
<organism evidence="3">
    <name type="scientific">Spirodela intermedia</name>
    <name type="common">Intermediate duckweed</name>
    <dbReference type="NCBI Taxonomy" id="51605"/>
    <lineage>
        <taxon>Eukaryota</taxon>
        <taxon>Viridiplantae</taxon>
        <taxon>Streptophyta</taxon>
        <taxon>Embryophyta</taxon>
        <taxon>Tracheophyta</taxon>
        <taxon>Spermatophyta</taxon>
        <taxon>Magnoliopsida</taxon>
        <taxon>Liliopsida</taxon>
        <taxon>Araceae</taxon>
        <taxon>Lemnoideae</taxon>
        <taxon>Spirodela</taxon>
    </lineage>
</organism>
<dbReference type="GO" id="GO:0009451">
    <property type="term" value="P:RNA modification"/>
    <property type="evidence" value="ECO:0007669"/>
    <property type="project" value="InterPro"/>
</dbReference>
<dbReference type="FunFam" id="1.25.40.10:FF:000031">
    <property type="entry name" value="Pentatricopeptide repeat-containing protein mitochondrial"/>
    <property type="match status" value="1"/>
</dbReference>
<sequence>MAVSGFRASQLTALPQASIVKASLLPGKIIRGEVAIHCLSRGLLPSDRLVSMRAFSEIPRRNAYFLNTVLSNRCQSGDIRSARKLLEETPERNAISWNMVISALVRNGSLGEALDLYCAMRREGFLPTQFTFASVLSSCGGLGSMELGEGCHGLAIKVDLSVDTYCKDPSAAAKVFEGITLPNIVSFTVLMGALEQDGCATEAMRLLPKMANMGIQVDAVAVSSALVACTRSGEDGEVVSSGRITRASGYTFGRQLHALVIKLGYGSNVRVGNSLIDMYAKYDYIDEALEIFRALPEADVVSFNVLIAIYMRNGDPKTARRLSTTKRSTVPNDAAVECPTKPRDLRRHPQLLLREASLHLGQQVHAASTRMTLHLDLFLASGLVDLYFKCGRLDTARRVFDRMMERDIVSWNSMISGLSLSSRSGEAVEFFKQMRETGIVPTEYSYATIISACARLPSLSWGRQMHAQVAKNGLAGDVFCGIVEEARLLFDHMPVRNIVSWNEMILGYARNSDGGSALELFRSLLGTKENPNGVTFLALLTACSHSGLVDEGLGILHSMEREHGVEPLPITTPASRTPWASSWRRRVGESGCGEAYPPLPAQPSAYVLLSGIYASLGRWDGASAVRGLMNERGIGKGRGCSWTEGRNG</sequence>
<evidence type="ECO:0000256" key="1">
    <source>
        <dbReference type="ARBA" id="ARBA00022737"/>
    </source>
</evidence>
<feature type="repeat" description="PPR" evidence="2">
    <location>
        <begin position="183"/>
        <end position="217"/>
    </location>
</feature>
<name>A0A7I8JNQ8_SPIIN</name>
<evidence type="ECO:0000313" key="4">
    <source>
        <dbReference type="Proteomes" id="UP001189122"/>
    </source>
</evidence>
<dbReference type="InterPro" id="IPR046960">
    <property type="entry name" value="PPR_At4g14850-like_plant"/>
</dbReference>
<keyword evidence="1" id="KW-0677">Repeat</keyword>
<dbReference type="AlphaFoldDB" id="A0A7I8JNQ8"/>
<feature type="repeat" description="PPR" evidence="2">
    <location>
        <begin position="532"/>
        <end position="567"/>
    </location>
</feature>
<dbReference type="NCBIfam" id="TIGR00756">
    <property type="entry name" value="PPR"/>
    <property type="match status" value="4"/>
</dbReference>
<dbReference type="InterPro" id="IPR011990">
    <property type="entry name" value="TPR-like_helical_dom_sf"/>
</dbReference>
<feature type="repeat" description="PPR" evidence="2">
    <location>
        <begin position="376"/>
        <end position="406"/>
    </location>
</feature>
<proteinExistence type="predicted"/>
<evidence type="ECO:0000256" key="2">
    <source>
        <dbReference type="PROSITE-ProRule" id="PRU00708"/>
    </source>
</evidence>